<sequence>MGDSAARQNSTTRRRRRRRRQRVWMHPITAERLESGQFYTIMSELKEDDSKFFNYFRTSHKSFEYLLNLLKMNIEKVDMKMRRIIPAEERLAIQLR</sequence>
<evidence type="ECO:0000313" key="3">
    <source>
        <dbReference type="Proteomes" id="UP001159363"/>
    </source>
</evidence>
<gene>
    <name evidence="2" type="ORF">PR048_001647</name>
</gene>
<keyword evidence="3" id="KW-1185">Reference proteome</keyword>
<name>A0ABQ9IKE9_9NEOP</name>
<organism evidence="2 3">
    <name type="scientific">Dryococelus australis</name>
    <dbReference type="NCBI Taxonomy" id="614101"/>
    <lineage>
        <taxon>Eukaryota</taxon>
        <taxon>Metazoa</taxon>
        <taxon>Ecdysozoa</taxon>
        <taxon>Arthropoda</taxon>
        <taxon>Hexapoda</taxon>
        <taxon>Insecta</taxon>
        <taxon>Pterygota</taxon>
        <taxon>Neoptera</taxon>
        <taxon>Polyneoptera</taxon>
        <taxon>Phasmatodea</taxon>
        <taxon>Verophasmatodea</taxon>
        <taxon>Anareolatae</taxon>
        <taxon>Phasmatidae</taxon>
        <taxon>Eurycanthinae</taxon>
        <taxon>Dryococelus</taxon>
    </lineage>
</organism>
<evidence type="ECO:0000256" key="1">
    <source>
        <dbReference type="SAM" id="MobiDB-lite"/>
    </source>
</evidence>
<reference evidence="2 3" key="1">
    <citation type="submission" date="2023-02" db="EMBL/GenBank/DDBJ databases">
        <title>LHISI_Scaffold_Assembly.</title>
        <authorList>
            <person name="Stuart O.P."/>
            <person name="Cleave R."/>
            <person name="Magrath M.J.L."/>
            <person name="Mikheyev A.S."/>
        </authorList>
    </citation>
    <scope>NUCLEOTIDE SEQUENCE [LARGE SCALE GENOMIC DNA]</scope>
    <source>
        <strain evidence="2">Daus_M_001</strain>
        <tissue evidence="2">Leg muscle</tissue>
    </source>
</reference>
<dbReference type="EMBL" id="JARBHB010000001">
    <property type="protein sequence ID" value="KAJ8896303.1"/>
    <property type="molecule type" value="Genomic_DNA"/>
</dbReference>
<proteinExistence type="predicted"/>
<evidence type="ECO:0000313" key="2">
    <source>
        <dbReference type="EMBL" id="KAJ8896303.1"/>
    </source>
</evidence>
<feature type="compositionally biased region" description="Basic residues" evidence="1">
    <location>
        <begin position="12"/>
        <end position="21"/>
    </location>
</feature>
<comment type="caution">
    <text evidence="2">The sequence shown here is derived from an EMBL/GenBank/DDBJ whole genome shotgun (WGS) entry which is preliminary data.</text>
</comment>
<protein>
    <submittedName>
        <fullName evidence="2">Uncharacterized protein</fullName>
    </submittedName>
</protein>
<feature type="compositionally biased region" description="Polar residues" evidence="1">
    <location>
        <begin position="1"/>
        <end position="11"/>
    </location>
</feature>
<feature type="region of interest" description="Disordered" evidence="1">
    <location>
        <begin position="1"/>
        <end position="21"/>
    </location>
</feature>
<accession>A0ABQ9IKE9</accession>
<dbReference type="Proteomes" id="UP001159363">
    <property type="component" value="Chromosome 1"/>
</dbReference>